<keyword evidence="5 8" id="KW-0812">Transmembrane</keyword>
<dbReference type="PANTHER" id="PTHR34979:SF1">
    <property type="entry name" value="INNER MEMBRANE PROTEIN YGAZ"/>
    <property type="match status" value="1"/>
</dbReference>
<keyword evidence="4" id="KW-1003">Cell membrane</keyword>
<dbReference type="PANTHER" id="PTHR34979">
    <property type="entry name" value="INNER MEMBRANE PROTEIN YGAZ"/>
    <property type="match status" value="1"/>
</dbReference>
<feature type="transmembrane region" description="Helical" evidence="8">
    <location>
        <begin position="131"/>
        <end position="152"/>
    </location>
</feature>
<keyword evidence="10" id="KW-1185">Reference proteome</keyword>
<gene>
    <name evidence="9" type="ORF">JOM49_007674</name>
</gene>
<evidence type="ECO:0000256" key="7">
    <source>
        <dbReference type="ARBA" id="ARBA00023136"/>
    </source>
</evidence>
<comment type="similarity">
    <text evidence="2">Belongs to the AzlC family.</text>
</comment>
<dbReference type="RefSeq" id="WP_209669030.1">
    <property type="nucleotide sequence ID" value="NZ_JAGGMS010000001.1"/>
</dbReference>
<feature type="transmembrane region" description="Helical" evidence="8">
    <location>
        <begin position="12"/>
        <end position="36"/>
    </location>
</feature>
<name>A0ABS4Q3I6_9PSEU</name>
<organism evidence="9 10">
    <name type="scientific">Amycolatopsis magusensis</name>
    <dbReference type="NCBI Taxonomy" id="882444"/>
    <lineage>
        <taxon>Bacteria</taxon>
        <taxon>Bacillati</taxon>
        <taxon>Actinomycetota</taxon>
        <taxon>Actinomycetes</taxon>
        <taxon>Pseudonocardiales</taxon>
        <taxon>Pseudonocardiaceae</taxon>
        <taxon>Amycolatopsis</taxon>
    </lineage>
</organism>
<proteinExistence type="inferred from homology"/>
<dbReference type="Proteomes" id="UP000741013">
    <property type="component" value="Unassembled WGS sequence"/>
</dbReference>
<protein>
    <submittedName>
        <fullName evidence="9">Branched-subunit amino acid permease</fullName>
    </submittedName>
</protein>
<evidence type="ECO:0000313" key="9">
    <source>
        <dbReference type="EMBL" id="MBP2186148.1"/>
    </source>
</evidence>
<sequence>MTSETSRTSGYLAGIRVGAGFATATAVLGLTFGALTQSLGWGVLAPLACSALVFSGSAQFAMAAALAGDGGIGVAVGAAALINARFLPMGVAAASDFKGGRLRRALEGQAVVDASWAAAHLGGGRFDREKMIGGTIVQFPAWVLGTLAGVLVAPPADVVHRFGLDVVFPGFFLLLLIDELRKEPAAREVAALAVVLAAGLALVLPVGLAIVGSAAAALLGLRTRRAGQRNVTT</sequence>
<comment type="caution">
    <text evidence="9">The sequence shown here is derived from an EMBL/GenBank/DDBJ whole genome shotgun (WGS) entry which is preliminary data.</text>
</comment>
<keyword evidence="3" id="KW-0813">Transport</keyword>
<dbReference type="InterPro" id="IPR011606">
    <property type="entry name" value="Brnchd-chn_aa_trnsp_permease"/>
</dbReference>
<keyword evidence="7 8" id="KW-0472">Membrane</keyword>
<evidence type="ECO:0000313" key="10">
    <source>
        <dbReference type="Proteomes" id="UP000741013"/>
    </source>
</evidence>
<keyword evidence="6 8" id="KW-1133">Transmembrane helix</keyword>
<evidence type="ECO:0000256" key="3">
    <source>
        <dbReference type="ARBA" id="ARBA00022448"/>
    </source>
</evidence>
<evidence type="ECO:0000256" key="5">
    <source>
        <dbReference type="ARBA" id="ARBA00022692"/>
    </source>
</evidence>
<dbReference type="Pfam" id="PF03591">
    <property type="entry name" value="AzlC"/>
    <property type="match status" value="1"/>
</dbReference>
<feature type="transmembrane region" description="Helical" evidence="8">
    <location>
        <begin position="158"/>
        <end position="177"/>
    </location>
</feature>
<accession>A0ABS4Q3I6</accession>
<evidence type="ECO:0000256" key="4">
    <source>
        <dbReference type="ARBA" id="ARBA00022475"/>
    </source>
</evidence>
<evidence type="ECO:0000256" key="8">
    <source>
        <dbReference type="SAM" id="Phobius"/>
    </source>
</evidence>
<dbReference type="EMBL" id="JAGGMS010000001">
    <property type="protein sequence ID" value="MBP2186148.1"/>
    <property type="molecule type" value="Genomic_DNA"/>
</dbReference>
<evidence type="ECO:0000256" key="2">
    <source>
        <dbReference type="ARBA" id="ARBA00010735"/>
    </source>
</evidence>
<evidence type="ECO:0000256" key="1">
    <source>
        <dbReference type="ARBA" id="ARBA00004651"/>
    </source>
</evidence>
<comment type="subcellular location">
    <subcellularLocation>
        <location evidence="1">Cell membrane</location>
        <topology evidence="1">Multi-pass membrane protein</topology>
    </subcellularLocation>
</comment>
<evidence type="ECO:0000256" key="6">
    <source>
        <dbReference type="ARBA" id="ARBA00022989"/>
    </source>
</evidence>
<feature type="transmembrane region" description="Helical" evidence="8">
    <location>
        <begin position="189"/>
        <end position="219"/>
    </location>
</feature>
<reference evidence="9 10" key="1">
    <citation type="submission" date="2021-03" db="EMBL/GenBank/DDBJ databases">
        <title>Sequencing the genomes of 1000 actinobacteria strains.</title>
        <authorList>
            <person name="Klenk H.-P."/>
        </authorList>
    </citation>
    <scope>NUCLEOTIDE SEQUENCE [LARGE SCALE GENOMIC DNA]</scope>
    <source>
        <strain evidence="9 10">DSM 45510</strain>
    </source>
</reference>